<feature type="region of interest" description="Disordered" evidence="1">
    <location>
        <begin position="86"/>
        <end position="148"/>
    </location>
</feature>
<dbReference type="Proteomes" id="UP001054945">
    <property type="component" value="Unassembled WGS sequence"/>
</dbReference>
<sequence>MPPVQSRTELQLKISMMHGRVHLRGVNRYVRRRKEFRAISEEVNNKRLSLRPPRILLSTRPDLDVRDGNRSSRYLVHRYAIGRSTVKKKHNPRERKAEKIEKSSACHQEKGAAIITEDLPFFQRRSQGPTGPTRPPEGQGARAHSLGGPLTVDWKMLEKIYKQFKE</sequence>
<proteinExistence type="predicted"/>
<dbReference type="AlphaFoldDB" id="A0AAV4SHE1"/>
<comment type="caution">
    <text evidence="2">The sequence shown here is derived from an EMBL/GenBank/DDBJ whole genome shotgun (WGS) entry which is preliminary data.</text>
</comment>
<accession>A0AAV4SHE1</accession>
<gene>
    <name evidence="2" type="ORF">CEXT_517961</name>
</gene>
<evidence type="ECO:0000313" key="3">
    <source>
        <dbReference type="Proteomes" id="UP001054945"/>
    </source>
</evidence>
<protein>
    <submittedName>
        <fullName evidence="2">Uncharacterized protein</fullName>
    </submittedName>
</protein>
<evidence type="ECO:0000256" key="1">
    <source>
        <dbReference type="SAM" id="MobiDB-lite"/>
    </source>
</evidence>
<organism evidence="2 3">
    <name type="scientific">Caerostris extrusa</name>
    <name type="common">Bark spider</name>
    <name type="synonym">Caerostris bankana</name>
    <dbReference type="NCBI Taxonomy" id="172846"/>
    <lineage>
        <taxon>Eukaryota</taxon>
        <taxon>Metazoa</taxon>
        <taxon>Ecdysozoa</taxon>
        <taxon>Arthropoda</taxon>
        <taxon>Chelicerata</taxon>
        <taxon>Arachnida</taxon>
        <taxon>Araneae</taxon>
        <taxon>Araneomorphae</taxon>
        <taxon>Entelegynae</taxon>
        <taxon>Araneoidea</taxon>
        <taxon>Araneidae</taxon>
        <taxon>Caerostris</taxon>
    </lineage>
</organism>
<keyword evidence="3" id="KW-1185">Reference proteome</keyword>
<feature type="compositionally biased region" description="Basic and acidic residues" evidence="1">
    <location>
        <begin position="94"/>
        <end position="110"/>
    </location>
</feature>
<reference evidence="2 3" key="1">
    <citation type="submission" date="2021-06" db="EMBL/GenBank/DDBJ databases">
        <title>Caerostris extrusa draft genome.</title>
        <authorList>
            <person name="Kono N."/>
            <person name="Arakawa K."/>
        </authorList>
    </citation>
    <scope>NUCLEOTIDE SEQUENCE [LARGE SCALE GENOMIC DNA]</scope>
</reference>
<evidence type="ECO:0000313" key="2">
    <source>
        <dbReference type="EMBL" id="GIY32611.1"/>
    </source>
</evidence>
<dbReference type="EMBL" id="BPLR01009526">
    <property type="protein sequence ID" value="GIY32611.1"/>
    <property type="molecule type" value="Genomic_DNA"/>
</dbReference>
<name>A0AAV4SHE1_CAEEX</name>